<keyword evidence="5" id="KW-1185">Reference proteome</keyword>
<dbReference type="PANTHER" id="PTHR46558:SF13">
    <property type="entry name" value="HTH-TYPE TRANSCRIPTIONAL REGULATOR IMMR"/>
    <property type="match status" value="1"/>
</dbReference>
<feature type="transmembrane region" description="Helical" evidence="2">
    <location>
        <begin position="84"/>
        <end position="102"/>
    </location>
</feature>
<feature type="domain" description="HTH cro/C1-type" evidence="3">
    <location>
        <begin position="10"/>
        <end position="64"/>
    </location>
</feature>
<reference evidence="4 5" key="1">
    <citation type="submission" date="2018-01" db="EMBL/GenBank/DDBJ databases">
        <authorList>
            <person name="Gaut B.S."/>
            <person name="Morton B.R."/>
            <person name="Clegg M.T."/>
            <person name="Duvall M.R."/>
        </authorList>
    </citation>
    <scope>NUCLEOTIDE SEQUENCE [LARGE SCALE GENOMIC DNA]</scope>
    <source>
        <strain evidence="4">GP69</strain>
    </source>
</reference>
<gene>
    <name evidence="4" type="ORF">AMURIS_00475</name>
</gene>
<dbReference type="SUPFAM" id="SSF47413">
    <property type="entry name" value="lambda repressor-like DNA-binding domains"/>
    <property type="match status" value="1"/>
</dbReference>
<evidence type="ECO:0000313" key="5">
    <source>
        <dbReference type="Proteomes" id="UP000236311"/>
    </source>
</evidence>
<feature type="transmembrane region" description="Helical" evidence="2">
    <location>
        <begin position="307"/>
        <end position="324"/>
    </location>
</feature>
<dbReference type="PROSITE" id="PS50943">
    <property type="entry name" value="HTH_CROC1"/>
    <property type="match status" value="1"/>
</dbReference>
<feature type="transmembrane region" description="Helical" evidence="2">
    <location>
        <begin position="167"/>
        <end position="186"/>
    </location>
</feature>
<feature type="transmembrane region" description="Helical" evidence="2">
    <location>
        <begin position="108"/>
        <end position="132"/>
    </location>
</feature>
<feature type="transmembrane region" description="Helical" evidence="2">
    <location>
        <begin position="267"/>
        <end position="287"/>
    </location>
</feature>
<dbReference type="RefSeq" id="WP_257479218.1">
    <property type="nucleotide sequence ID" value="NZ_JANJZD010000002.1"/>
</dbReference>
<feature type="transmembrane region" description="Helical" evidence="2">
    <location>
        <begin position="234"/>
        <end position="255"/>
    </location>
</feature>
<dbReference type="AlphaFoldDB" id="A0A2K4ZBD9"/>
<name>A0A2K4ZBD9_9FIRM</name>
<evidence type="ECO:0000313" key="4">
    <source>
        <dbReference type="EMBL" id="SOY27770.1"/>
    </source>
</evidence>
<protein>
    <submittedName>
        <fullName evidence="4">Transcriptional repressor DicA</fullName>
    </submittedName>
</protein>
<keyword evidence="2" id="KW-0472">Membrane</keyword>
<keyword evidence="2" id="KW-0812">Transmembrane</keyword>
<dbReference type="EMBL" id="OFSM01000002">
    <property type="protein sequence ID" value="SOY27770.1"/>
    <property type="molecule type" value="Genomic_DNA"/>
</dbReference>
<dbReference type="Gene3D" id="1.10.260.40">
    <property type="entry name" value="lambda repressor-like DNA-binding domains"/>
    <property type="match status" value="1"/>
</dbReference>
<evidence type="ECO:0000256" key="1">
    <source>
        <dbReference type="ARBA" id="ARBA00023125"/>
    </source>
</evidence>
<dbReference type="CDD" id="cd00093">
    <property type="entry name" value="HTH_XRE"/>
    <property type="match status" value="1"/>
</dbReference>
<dbReference type="PANTHER" id="PTHR46558">
    <property type="entry name" value="TRACRIPTIONAL REGULATORY PROTEIN-RELATED-RELATED"/>
    <property type="match status" value="1"/>
</dbReference>
<sequence length="325" mass="36708">MNENQLAENLMYYRKKKGLSQEKVSEYLDVSRQAVTKWEANTSRPTSDNLIKLAQLFEVDVDTLLGNGDREKSSTQEEISIGKMPWVFVGISVLCILAYIIYSTLTNIFSIGVCICMFISCIPIQLFLHIYFSNAIKNDSFNGIAGFDDGIEYNICEVKKLLVQIDLHIGILSTVYIFLLCVINGVNPKTQWFNGILIVVYILNFITSIEMSNYKMTDKIYRKEEDRKRAGRRIPVTVIYTLILCVGIGITGIVFEAKGIENNTLPAMKICGLLILGIMSATIGFLFENNKIKKWNPATTNYKISKVSIISLFICVIMYGLMCVI</sequence>
<feature type="transmembrane region" description="Helical" evidence="2">
    <location>
        <begin position="192"/>
        <end position="213"/>
    </location>
</feature>
<keyword evidence="2" id="KW-1133">Transmembrane helix</keyword>
<dbReference type="Pfam" id="PF01381">
    <property type="entry name" value="HTH_3"/>
    <property type="match status" value="1"/>
</dbReference>
<dbReference type="Proteomes" id="UP000236311">
    <property type="component" value="Unassembled WGS sequence"/>
</dbReference>
<dbReference type="SMART" id="SM00530">
    <property type="entry name" value="HTH_XRE"/>
    <property type="match status" value="1"/>
</dbReference>
<keyword evidence="1" id="KW-0238">DNA-binding</keyword>
<dbReference type="InterPro" id="IPR001387">
    <property type="entry name" value="Cro/C1-type_HTH"/>
</dbReference>
<dbReference type="InterPro" id="IPR010982">
    <property type="entry name" value="Lambda_DNA-bd_dom_sf"/>
</dbReference>
<evidence type="ECO:0000259" key="3">
    <source>
        <dbReference type="PROSITE" id="PS50943"/>
    </source>
</evidence>
<evidence type="ECO:0000256" key="2">
    <source>
        <dbReference type="SAM" id="Phobius"/>
    </source>
</evidence>
<organism evidence="4 5">
    <name type="scientific">Acetatifactor muris</name>
    <dbReference type="NCBI Taxonomy" id="879566"/>
    <lineage>
        <taxon>Bacteria</taxon>
        <taxon>Bacillati</taxon>
        <taxon>Bacillota</taxon>
        <taxon>Clostridia</taxon>
        <taxon>Lachnospirales</taxon>
        <taxon>Lachnospiraceae</taxon>
        <taxon>Acetatifactor</taxon>
    </lineage>
</organism>
<accession>A0A2K4ZBD9</accession>
<dbReference type="GO" id="GO:0003677">
    <property type="term" value="F:DNA binding"/>
    <property type="evidence" value="ECO:0007669"/>
    <property type="project" value="UniProtKB-KW"/>
</dbReference>
<proteinExistence type="predicted"/>